<keyword evidence="2" id="KW-1185">Reference proteome</keyword>
<organism evidence="1 2">
    <name type="scientific">Morococcus cerebrosus</name>
    <dbReference type="NCBI Taxonomy" id="1056807"/>
    <lineage>
        <taxon>Bacteria</taxon>
        <taxon>Pseudomonadati</taxon>
        <taxon>Pseudomonadota</taxon>
        <taxon>Betaproteobacteria</taxon>
        <taxon>Neisseriales</taxon>
        <taxon>Neisseriaceae</taxon>
        <taxon>Morococcus</taxon>
    </lineage>
</organism>
<name>A0ABY3YAV6_9NEIS</name>
<dbReference type="Proteomes" id="UP000829504">
    <property type="component" value="Chromosome"/>
</dbReference>
<evidence type="ECO:0000313" key="2">
    <source>
        <dbReference type="Proteomes" id="UP000829504"/>
    </source>
</evidence>
<evidence type="ECO:0000313" key="1">
    <source>
        <dbReference type="EMBL" id="UNV86445.1"/>
    </source>
</evidence>
<dbReference type="RefSeq" id="WP_242883567.1">
    <property type="nucleotide sequence ID" value="NZ_CP094242.1"/>
</dbReference>
<gene>
    <name evidence="1" type="ORF">MON37_06980</name>
</gene>
<reference evidence="1 2" key="1">
    <citation type="submission" date="2022-03" db="EMBL/GenBank/DDBJ databases">
        <title>Genome sequencing of Morococcus cerebrosus.</title>
        <authorList>
            <person name="Baek M.-G."/>
            <person name="Yi H."/>
        </authorList>
    </citation>
    <scope>NUCLEOTIDE SEQUENCE [LARGE SCALE GENOMIC DNA]</scope>
    <source>
        <strain evidence="1 2">CIP 81.93</strain>
    </source>
</reference>
<dbReference type="EMBL" id="CP094242">
    <property type="protein sequence ID" value="UNV86445.1"/>
    <property type="molecule type" value="Genomic_DNA"/>
</dbReference>
<protein>
    <submittedName>
        <fullName evidence="1">Uncharacterized protein</fullName>
    </submittedName>
</protein>
<sequence>MLKQRRFYVEKEDTAYTFFRKVWNSDDDFLSKAYMSSEGWITEKGNPKLFKQYLKLELRNKCPCESVFCLSEDMRDVIVSMSENLRYVEFACSEDFGDLPEVGIGRGVLSDAPFFLRRLRTKIYFEQINKTVSVYLLPI</sequence>
<proteinExistence type="predicted"/>
<accession>A0ABY3YAV6</accession>